<organism evidence="1 2">
    <name type="scientific">Cyclonatronum proteinivorum</name>
    <dbReference type="NCBI Taxonomy" id="1457365"/>
    <lineage>
        <taxon>Bacteria</taxon>
        <taxon>Pseudomonadati</taxon>
        <taxon>Balneolota</taxon>
        <taxon>Balneolia</taxon>
        <taxon>Balneolales</taxon>
        <taxon>Cyclonatronaceae</taxon>
        <taxon>Cyclonatronum</taxon>
    </lineage>
</organism>
<keyword evidence="2" id="KW-1185">Reference proteome</keyword>
<gene>
    <name evidence="1" type="ORF">CYPRO_2431</name>
</gene>
<sequence>MNRFTESNITLTFPDRSYFRLSDCTGYKKLSSFHFKEMDVSWYNQSEEKLWLIELKDYTSISNEQIDIESRVNELVKKPVDALSMMLCVKHGYAMAAEFDCIVPINLDGVRRLSLLNVVHLNQSQQTNAALINERYKQKFKAYATLFNISYFGVMSSEQARRKITEFTVQ</sequence>
<reference evidence="1 2" key="1">
    <citation type="submission" date="2018-03" db="EMBL/GenBank/DDBJ databases">
        <title>Phenotypic and genomic properties of Cyclonatronum proteinivorum gen. nov., sp. nov., a haloalkaliphilic bacteroidete from soda lakes possessing Na+-translocating rhodopsin.</title>
        <authorList>
            <person name="Toshchakov S.V."/>
            <person name="Korzhenkov A."/>
            <person name="Samarov N.I."/>
            <person name="Kublanov I.V."/>
            <person name="Muntyan M.S."/>
            <person name="Sorokin D.Y."/>
        </authorList>
    </citation>
    <scope>NUCLEOTIDE SEQUENCE [LARGE SCALE GENOMIC DNA]</scope>
    <source>
        <strain evidence="1 2">Omega</strain>
    </source>
</reference>
<dbReference type="KEGG" id="cprv:CYPRO_2431"/>
<protein>
    <submittedName>
        <fullName evidence="1">Uncharacterized protein</fullName>
    </submittedName>
</protein>
<dbReference type="Proteomes" id="UP000254808">
    <property type="component" value="Chromosome"/>
</dbReference>
<evidence type="ECO:0000313" key="2">
    <source>
        <dbReference type="Proteomes" id="UP000254808"/>
    </source>
</evidence>
<name>A0A345UMH1_9BACT</name>
<dbReference type="EMBL" id="CP027806">
    <property type="protein sequence ID" value="AXJ01673.1"/>
    <property type="molecule type" value="Genomic_DNA"/>
</dbReference>
<accession>A0A345UMH1</accession>
<proteinExistence type="predicted"/>
<evidence type="ECO:0000313" key="1">
    <source>
        <dbReference type="EMBL" id="AXJ01673.1"/>
    </source>
</evidence>
<dbReference type="AlphaFoldDB" id="A0A345UMH1"/>